<dbReference type="EMBL" id="CP096019">
    <property type="protein sequence ID" value="UPM42075.1"/>
    <property type="molecule type" value="Genomic_DNA"/>
</dbReference>
<accession>A0A8T9ZZ98</accession>
<gene>
    <name evidence="1" type="ORF">MW046_08860</name>
</gene>
<evidence type="ECO:0000313" key="2">
    <source>
        <dbReference type="Proteomes" id="UP000831768"/>
    </source>
</evidence>
<dbReference type="Proteomes" id="UP000831768">
    <property type="component" value="Chromosome"/>
</dbReference>
<sequence length="146" mass="16009">MWRQERGVGPVGVRAAHATQIEEILATAGLGQSQMEYDDLPGIANVTRYDAAKELVVAGWFENGGRVRYHEQHDGTIVQSVYTPKSDREPAEMTEQPDATSAPATFVTTLAAYCHYRQHGDLDGLRQQYPEVACVVGEPPAVHADD</sequence>
<dbReference type="GeneID" id="71928153"/>
<dbReference type="KEGG" id="haad:MW046_08860"/>
<protein>
    <submittedName>
        <fullName evidence="1">Uncharacterized protein</fullName>
    </submittedName>
</protein>
<keyword evidence="2" id="KW-1185">Reference proteome</keyword>
<proteinExistence type="predicted"/>
<name>A0A8T9ZZ98_9EURY</name>
<evidence type="ECO:0000313" key="1">
    <source>
        <dbReference type="EMBL" id="UPM42075.1"/>
    </source>
</evidence>
<dbReference type="RefSeq" id="WP_247992753.1">
    <property type="nucleotide sequence ID" value="NZ_CP096019.1"/>
</dbReference>
<reference evidence="1" key="1">
    <citation type="submission" date="2022-04" db="EMBL/GenBank/DDBJ databases">
        <title>Halocatena sp. nov., isolated from a salt lake.</title>
        <authorList>
            <person name="Cui H.-L."/>
        </authorList>
    </citation>
    <scope>NUCLEOTIDE SEQUENCE</scope>
    <source>
        <strain evidence="1">AD-1</strain>
    </source>
</reference>
<dbReference type="AlphaFoldDB" id="A0A8T9ZZ98"/>
<organism evidence="1 2">
    <name type="scientific">Halocatena salina</name>
    <dbReference type="NCBI Taxonomy" id="2934340"/>
    <lineage>
        <taxon>Archaea</taxon>
        <taxon>Methanobacteriati</taxon>
        <taxon>Methanobacteriota</taxon>
        <taxon>Stenosarchaea group</taxon>
        <taxon>Halobacteria</taxon>
        <taxon>Halobacteriales</taxon>
        <taxon>Natronomonadaceae</taxon>
        <taxon>Halocatena</taxon>
    </lineage>
</organism>